<keyword evidence="3" id="KW-1185">Reference proteome</keyword>
<feature type="region of interest" description="Disordered" evidence="1">
    <location>
        <begin position="1"/>
        <end position="28"/>
    </location>
</feature>
<dbReference type="AlphaFoldDB" id="A0A5B0MN98"/>
<sequence>MASANLADIPSSQALNAPRESPVTTGPTVAPPRVFVLSNVAWNGVLLRLKNLRKRSQNFAKRDLGLGGASSFANLALSGCGSASHGFIITTGVTLLYDLSFTGLTLN</sequence>
<evidence type="ECO:0000256" key="1">
    <source>
        <dbReference type="SAM" id="MobiDB-lite"/>
    </source>
</evidence>
<name>A0A5B0MN98_PUCGR</name>
<organism evidence="2 3">
    <name type="scientific">Puccinia graminis f. sp. tritici</name>
    <dbReference type="NCBI Taxonomy" id="56615"/>
    <lineage>
        <taxon>Eukaryota</taxon>
        <taxon>Fungi</taxon>
        <taxon>Dikarya</taxon>
        <taxon>Basidiomycota</taxon>
        <taxon>Pucciniomycotina</taxon>
        <taxon>Pucciniomycetes</taxon>
        <taxon>Pucciniales</taxon>
        <taxon>Pucciniaceae</taxon>
        <taxon>Puccinia</taxon>
    </lineage>
</organism>
<accession>A0A5B0MN98</accession>
<reference evidence="2 3" key="1">
    <citation type="submission" date="2019-05" db="EMBL/GenBank/DDBJ databases">
        <title>Emergence of the Ug99 lineage of the wheat stem rust pathogen through somatic hybridization.</title>
        <authorList>
            <person name="Li F."/>
            <person name="Upadhyaya N.M."/>
            <person name="Sperschneider J."/>
            <person name="Matny O."/>
            <person name="Nguyen-Phuc H."/>
            <person name="Mago R."/>
            <person name="Raley C."/>
            <person name="Miller M.E."/>
            <person name="Silverstein K.A.T."/>
            <person name="Henningsen E."/>
            <person name="Hirsch C.D."/>
            <person name="Visser B."/>
            <person name="Pretorius Z.A."/>
            <person name="Steffenson B.J."/>
            <person name="Schwessinger B."/>
            <person name="Dodds P.N."/>
            <person name="Figueroa M."/>
        </authorList>
    </citation>
    <scope>NUCLEOTIDE SEQUENCE [LARGE SCALE GENOMIC DNA]</scope>
    <source>
        <strain evidence="2">21-0</strain>
    </source>
</reference>
<evidence type="ECO:0000313" key="2">
    <source>
        <dbReference type="EMBL" id="KAA1077380.1"/>
    </source>
</evidence>
<gene>
    <name evidence="2" type="ORF">PGT21_005346</name>
</gene>
<protein>
    <submittedName>
        <fullName evidence="2">Uncharacterized protein</fullName>
    </submittedName>
</protein>
<dbReference type="Proteomes" id="UP000324748">
    <property type="component" value="Unassembled WGS sequence"/>
</dbReference>
<dbReference type="EMBL" id="VSWC01000144">
    <property type="protein sequence ID" value="KAA1077380.1"/>
    <property type="molecule type" value="Genomic_DNA"/>
</dbReference>
<comment type="caution">
    <text evidence="2">The sequence shown here is derived from an EMBL/GenBank/DDBJ whole genome shotgun (WGS) entry which is preliminary data.</text>
</comment>
<proteinExistence type="predicted"/>
<evidence type="ECO:0000313" key="3">
    <source>
        <dbReference type="Proteomes" id="UP000324748"/>
    </source>
</evidence>